<feature type="compositionally biased region" description="Low complexity" evidence="1">
    <location>
        <begin position="13"/>
        <end position="24"/>
    </location>
</feature>
<accession>A0A5M3YY34</accession>
<dbReference type="PANTHER" id="PTHR28208">
    <property type="entry name" value="PHOSPHATIDATE PHOSPHATASE APP1"/>
    <property type="match status" value="1"/>
</dbReference>
<keyword evidence="3" id="KW-1185">Reference proteome</keyword>
<gene>
    <name evidence="2" type="ORF">ATEIFO6365_0006017700</name>
</gene>
<name>A0A5M3YY34_ASPTE</name>
<dbReference type="InterPro" id="IPR052935">
    <property type="entry name" value="Mg2+_PAP"/>
</dbReference>
<dbReference type="InterPro" id="IPR019236">
    <property type="entry name" value="APP1_cat"/>
</dbReference>
<evidence type="ECO:0000313" key="3">
    <source>
        <dbReference type="Proteomes" id="UP000452235"/>
    </source>
</evidence>
<dbReference type="GO" id="GO:0008195">
    <property type="term" value="F:phosphatidate phosphatase activity"/>
    <property type="evidence" value="ECO:0007669"/>
    <property type="project" value="InterPro"/>
</dbReference>
<dbReference type="OrthoDB" id="414243at2759"/>
<reference evidence="2 3" key="1">
    <citation type="submission" date="2020-01" db="EMBL/GenBank/DDBJ databases">
        <title>Aspergillus terreus IFO 6365 whole genome shotgun sequence.</title>
        <authorList>
            <person name="Kanamasa S."/>
            <person name="Takahashi H."/>
        </authorList>
    </citation>
    <scope>NUCLEOTIDE SEQUENCE [LARGE SCALE GENOMIC DNA]</scope>
    <source>
        <strain evidence="2 3">IFO 6365</strain>
    </source>
</reference>
<dbReference type="VEuPathDB" id="FungiDB:ATEG_02958"/>
<dbReference type="GO" id="GO:0030479">
    <property type="term" value="C:actin cortical patch"/>
    <property type="evidence" value="ECO:0007669"/>
    <property type="project" value="TreeGrafter"/>
</dbReference>
<feature type="region of interest" description="Disordered" evidence="1">
    <location>
        <begin position="1"/>
        <end position="24"/>
    </location>
</feature>
<evidence type="ECO:0000313" key="2">
    <source>
        <dbReference type="EMBL" id="GFF16840.1"/>
    </source>
</evidence>
<sequence>MSDMDRPPRIKPSRTTSSARAKASPAIQQLLRLSGRPWQRDSIVQQFTSFLWRPRPLRAVDDQQHTVWLFDNTAYQRSTRRSPSGSPAWYAEVVACVFEKDSRKDMSKLVATIADLIGLDGEIGTERNTRHRIAERLRPFLWQTVPAQLMMLEMPLPNHTTLIHQLGPTDHNGISSQVINTGTRSLTDGAVVRGYLRGWPDEVAMNTVFAGPDGWLVISDIDDTIKYTKTSESTGILRTTFVDDPRPIAGMPALYTHIQRELRPVWFYLSASPYNLYPFLRRFIHDHYAPGTLILRDSSWMDISELVRSFTVHTMEYKVSRIRKIRHWFPHRRVLCIGDSTQKDPETYAEIYKRYPGWIQAIWIRKVTDVPHLEEQNSRERFESAFKDVPHHIWRVFECPDDMHSQVSRITLRYQYH</sequence>
<protein>
    <submittedName>
        <fullName evidence="2">Actin filament organization App1-like protein</fullName>
    </submittedName>
</protein>
<dbReference type="PANTHER" id="PTHR28208:SF1">
    <property type="entry name" value="FILAMENT ORGANIZATION PROTEIN APP1-LIKE, PUTATIVE (AFU_ORTHOLOGUE AFUA_1G06650)-RELATED"/>
    <property type="match status" value="1"/>
</dbReference>
<organism evidence="2 3">
    <name type="scientific">Aspergillus terreus</name>
    <dbReference type="NCBI Taxonomy" id="33178"/>
    <lineage>
        <taxon>Eukaryota</taxon>
        <taxon>Fungi</taxon>
        <taxon>Dikarya</taxon>
        <taxon>Ascomycota</taxon>
        <taxon>Pezizomycotina</taxon>
        <taxon>Eurotiomycetes</taxon>
        <taxon>Eurotiomycetidae</taxon>
        <taxon>Eurotiales</taxon>
        <taxon>Aspergillaceae</taxon>
        <taxon>Aspergillus</taxon>
        <taxon>Aspergillus subgen. Circumdati</taxon>
    </lineage>
</organism>
<dbReference type="Pfam" id="PF09949">
    <property type="entry name" value="APP1_cat"/>
    <property type="match status" value="1"/>
</dbReference>
<proteinExistence type="predicted"/>
<dbReference type="Proteomes" id="UP000452235">
    <property type="component" value="Unassembled WGS sequence"/>
</dbReference>
<comment type="caution">
    <text evidence="2">The sequence shown here is derived from an EMBL/GenBank/DDBJ whole genome shotgun (WGS) entry which is preliminary data.</text>
</comment>
<evidence type="ECO:0000256" key="1">
    <source>
        <dbReference type="SAM" id="MobiDB-lite"/>
    </source>
</evidence>
<dbReference type="EMBL" id="BLJY01000006">
    <property type="protein sequence ID" value="GFF16840.1"/>
    <property type="molecule type" value="Genomic_DNA"/>
</dbReference>
<dbReference type="AlphaFoldDB" id="A0A5M3YY34"/>